<keyword evidence="1" id="KW-0732">Signal</keyword>
<gene>
    <name evidence="3" type="ORF">C8046_05290</name>
</gene>
<dbReference type="PROSITE" id="PS51272">
    <property type="entry name" value="SLH"/>
    <property type="match status" value="3"/>
</dbReference>
<dbReference type="PANTHER" id="PTHR42767:SF1">
    <property type="entry name" value="ENDO-BETA-1,6-GALACTANASE-LIKE DOMAIN-CONTAINING PROTEIN"/>
    <property type="match status" value="1"/>
</dbReference>
<dbReference type="Proteomes" id="UP000245166">
    <property type="component" value="Unassembled WGS sequence"/>
</dbReference>
<protein>
    <recommendedName>
        <fullName evidence="2">SLH domain-containing protein</fullName>
    </recommendedName>
</protein>
<reference evidence="3 4" key="1">
    <citation type="submission" date="2018-03" db="EMBL/GenBank/DDBJ databases">
        <title>Genome assembly of novel Miniimonas species PCH200.</title>
        <authorList>
            <person name="Thakur V."/>
            <person name="Kumar V."/>
            <person name="Singh D."/>
        </authorList>
    </citation>
    <scope>NUCLEOTIDE SEQUENCE [LARGE SCALE GENOMIC DNA]</scope>
    <source>
        <strain evidence="3 4">PCH200</strain>
    </source>
</reference>
<proteinExistence type="predicted"/>
<dbReference type="SUPFAM" id="SSF51445">
    <property type="entry name" value="(Trans)glycosidases"/>
    <property type="match status" value="1"/>
</dbReference>
<sequence>MVGSSIGLGLTAAPALAAETVTITPNPWYASEPFEGWGTSLVWFANATGGYPAELREELYQAVFGDEGLNLNIARYNVGGGHASDVVDYLRPGGAVEGWWAADPSGSENTYGGASTAYADRNAVLNAWDPANPDHYNWDADATQRWWIERLVEDDQITHWEAFANSAPYFMTESGYVSGGFNANNEQLKPAADAKFSAYLVAVTEHLEQEYGIEFSTIDPFNEPNTNYWGTTLTNGVPTGGRQEGMHVGPVRQTNVIDALDAELNKPTTTTGALISAMDETNPGTFATNWAAYTAAHRAKVAQMNVHTYGTSGRLVVRDLAKQADTSLWMSEIEGNWVNGWNPLLMENGLGIASRINDDLRELEPNAWVLWQPVEDLYNMDQPAPRGENLNWGSVFIDLDCKPYVENGQEVWKSPRRVALAGGVSANAPECSVEVNSKYNTLRNYTHFISPGDALIPTTSTTTTAAVAADGQSTTLVHSNAAATEQTVVVDLSKFGTIDADATLTAHVTTQAPSLAEPTANALVEQAPVAVDVAARTATYTVPAKSVTTFVIDGVSGVADDAAALEDGGTYQLVGQQSGRALSAETSGLTIRTLATTATAAARQTFTVHEVDTSSADQDATRSYVLEDDQGRYLGATSAGIRWSTGTLDQAKADPSSTWILNTTNGSTWSFVNAGLAQSLDVAGQSSADGTSVGVYGSNGGANQTWSIRNLEVLPTEVAVRTNPGVAPVLPATVAPRYSWGSGSPVPVTWDAFDDASWATPGIFQVAGTATDVHGSAVAVTATVEVAGLSVTDPASITVARGTAASAVVASLPTTVKARAGGSSLTLDAPVTWDTAALTDASFVDTGVVTVRGTATADGATLPALVSVIVTEPSGTNIAPAATTTASASSTEGSFVVDRTRNGNRTDKGWSNWVSSNKPATSTLTYQFPEKSILGTDVYFYADGSATSWAQTMRVEYRTPAGVWTRAPGYETDRTVVTPPAGAPIVEADWSAVRATGIRVVMNAYANTHLTVSEVEIFEVAPSPSGVADLASLRIDGAEVALTAGTLDYTATSTGSAFPVVQAFGVDQAARVTVTQPTAGDGGVATVVVTPPNGPAATYTLTIERIVDVGVAFDVAPVTGQPVTAVVTTDPADAELVYAWTVDGEIVAGATGATYTPTVVGSTLAVEVTASADGLTDGTAGTSAPVGDGTEPITFADVTPETMFATEIAWLAQRGISTGWELPDGTREFRPVTPVARDAMAAFLYRLAGSPAYVAPEVSPFVDVPTSNQFYEEIAWLAEEGISTGWDNGDGTASFRPLAPIARDAMAAFLFRYADVTSYDAPTTSAFADVTPANQFYREISWLAEKGISTGWDGSGNDGSSIFRPLASVNRDAMAAFMFRLDNLE</sequence>
<organism evidence="3 4">
    <name type="scientific">Serinibacter arcticus</name>
    <dbReference type="NCBI Taxonomy" id="1655435"/>
    <lineage>
        <taxon>Bacteria</taxon>
        <taxon>Bacillati</taxon>
        <taxon>Actinomycetota</taxon>
        <taxon>Actinomycetes</taxon>
        <taxon>Micrococcales</taxon>
        <taxon>Beutenbergiaceae</taxon>
        <taxon>Serinibacter</taxon>
    </lineage>
</organism>
<dbReference type="SUPFAM" id="SSF49785">
    <property type="entry name" value="Galactose-binding domain-like"/>
    <property type="match status" value="1"/>
</dbReference>
<dbReference type="EMBL" id="PYHR01000002">
    <property type="protein sequence ID" value="PWD50167.1"/>
    <property type="molecule type" value="Genomic_DNA"/>
</dbReference>
<dbReference type="Gene3D" id="2.80.10.50">
    <property type="match status" value="1"/>
</dbReference>
<dbReference type="InterPro" id="IPR001119">
    <property type="entry name" value="SLH_dom"/>
</dbReference>
<feature type="domain" description="SLH" evidence="2">
    <location>
        <begin position="1325"/>
        <end position="1385"/>
    </location>
</feature>
<feature type="chain" id="PRO_5015743074" description="SLH domain-containing protein" evidence="1">
    <location>
        <begin position="18"/>
        <end position="1385"/>
    </location>
</feature>
<dbReference type="PANTHER" id="PTHR42767">
    <property type="entry name" value="ENDO-BETA-1,6-GALACTANASE"/>
    <property type="match status" value="1"/>
</dbReference>
<accession>A0A2U1ZT55</accession>
<dbReference type="SUPFAM" id="SSF50370">
    <property type="entry name" value="Ricin B-like lectins"/>
    <property type="match status" value="1"/>
</dbReference>
<dbReference type="InterPro" id="IPR017853">
    <property type="entry name" value="GH"/>
</dbReference>
<comment type="caution">
    <text evidence="3">The sequence shown here is derived from an EMBL/GenBank/DDBJ whole genome shotgun (WGS) entry which is preliminary data.</text>
</comment>
<evidence type="ECO:0000313" key="4">
    <source>
        <dbReference type="Proteomes" id="UP000245166"/>
    </source>
</evidence>
<name>A0A2U1ZT55_9MICO</name>
<dbReference type="InterPro" id="IPR013780">
    <property type="entry name" value="Glyco_hydro_b"/>
</dbReference>
<dbReference type="InterPro" id="IPR039743">
    <property type="entry name" value="6GAL/EXGAL"/>
</dbReference>
<dbReference type="Gene3D" id="3.20.20.80">
    <property type="entry name" value="Glycosidases"/>
    <property type="match status" value="1"/>
</dbReference>
<feature type="domain" description="SLH" evidence="2">
    <location>
        <begin position="1191"/>
        <end position="1256"/>
    </location>
</feature>
<feature type="domain" description="SLH" evidence="2">
    <location>
        <begin position="1257"/>
        <end position="1324"/>
    </location>
</feature>
<keyword evidence="4" id="KW-1185">Reference proteome</keyword>
<dbReference type="InterPro" id="IPR035992">
    <property type="entry name" value="Ricin_B-like_lectins"/>
</dbReference>
<dbReference type="InterPro" id="IPR008979">
    <property type="entry name" value="Galactose-bd-like_sf"/>
</dbReference>
<evidence type="ECO:0000259" key="2">
    <source>
        <dbReference type="PROSITE" id="PS51272"/>
    </source>
</evidence>
<dbReference type="Gene3D" id="2.60.40.1180">
    <property type="entry name" value="Golgi alpha-mannosidase II"/>
    <property type="match status" value="1"/>
</dbReference>
<dbReference type="InterPro" id="IPR011081">
    <property type="entry name" value="Big_4"/>
</dbReference>
<dbReference type="Pfam" id="PF07532">
    <property type="entry name" value="Big_4"/>
    <property type="match status" value="1"/>
</dbReference>
<evidence type="ECO:0000313" key="3">
    <source>
        <dbReference type="EMBL" id="PWD50167.1"/>
    </source>
</evidence>
<dbReference type="CDD" id="cd00161">
    <property type="entry name" value="beta-trefoil_Ricin-like"/>
    <property type="match status" value="1"/>
</dbReference>
<feature type="signal peptide" evidence="1">
    <location>
        <begin position="1"/>
        <end position="17"/>
    </location>
</feature>
<evidence type="ECO:0000256" key="1">
    <source>
        <dbReference type="SAM" id="SignalP"/>
    </source>
</evidence>
<dbReference type="GO" id="GO:0004553">
    <property type="term" value="F:hydrolase activity, hydrolyzing O-glycosyl compounds"/>
    <property type="evidence" value="ECO:0007669"/>
    <property type="project" value="InterPro"/>
</dbReference>
<dbReference type="Pfam" id="PF00395">
    <property type="entry name" value="SLH"/>
    <property type="match status" value="1"/>
</dbReference>